<organism evidence="1 2">
    <name type="scientific">Mucilaginibacter robiniae</name>
    <dbReference type="NCBI Taxonomy" id="2728022"/>
    <lineage>
        <taxon>Bacteria</taxon>
        <taxon>Pseudomonadati</taxon>
        <taxon>Bacteroidota</taxon>
        <taxon>Sphingobacteriia</taxon>
        <taxon>Sphingobacteriales</taxon>
        <taxon>Sphingobacteriaceae</taxon>
        <taxon>Mucilaginibacter</taxon>
    </lineage>
</organism>
<dbReference type="Gene3D" id="3.40.50.300">
    <property type="entry name" value="P-loop containing nucleotide triphosphate hydrolases"/>
    <property type="match status" value="1"/>
</dbReference>
<evidence type="ECO:0000313" key="2">
    <source>
        <dbReference type="Proteomes" id="UP000503278"/>
    </source>
</evidence>
<dbReference type="RefSeq" id="WP_169610991.1">
    <property type="nucleotide sequence ID" value="NZ_CP051682.1"/>
</dbReference>
<proteinExistence type="predicted"/>
<sequence>MEALQVNAVLLANFHIKSVQVDLIIGLENRLIVVEIKGGHLELQGDYNGNWQIKTPTGEWKPTRNYYEQALTAKHVVRDALTLITHHNIGYPEALLLFSPQLNKNSKIVSGDHKVSVKNLQDIKDFTPFKKNFGSTLESCRQLADRLSLEAVEGVNWAISPAYKQIEQQLRNYGKLYRLSYSENLDSFIDFQFRYKEENLSISQINSIHFFQHNLHIVGPSGCGKSMLAQKMGEIALNFRIIPIYLQALHFERQLGPMIDEEVKLLGYNSAANLLKDREQLNYDIVLILDGINECSAVQRAQLVRCVKIMCERFLIRTMIISQENDPLIASLKCNVFEVQLPNHELKKKIAGNVVDHDTLTLIEPLLEIVETGLEARVAGELGKEGASALSRFGLFDLFTRKKLGGNSADGILALDTLAAYLFDQLASSTTERIVERVFLEAGINSSIIDELIDSGILRRYTDRLSFRHEIFLNNYIAESIVRFSKNQRDAVLKALSSPVNFNRKTLILGAVDDTQILALILLEVVDKELIAACFLGECGRFAQQWVKNQFISIFDGIKNEINDFEFDEKNKGLWNTKIKQETLTSWNQSNLAFIEAVPILFENGYFFNDVWPLLSQLDQRNLDALPTMFTTEMKGRDKQDVIDGIFACMYLSLTGSPALAITRIVKVLHNFHSFNNNKKFLIPIREYLRKEPTQSFGQIYIATSFFKLGEDTKLLYPYIFSILSQKWWVAPYHLKLDICWSVGYCWSNELQRLELIDAVNELASHYSSLPTTIFEALQALGATEADEVNYEQVTKKEIENCLANLDDAEYWPMAYAVYYKQFDHPYGKSYRIQLDSLEESELKAILLMALKGSTYDIFASGLVSKLSTFGTVNDCFYLEKFRMPPEELNGFAQERSDLFFITHVVMGQMGYQITSLLGTYESELANTLSGIAECVYNLNSINLNIVERVKRCQIAINFLKRGDSKYVVDGIYWADWAIRSYKLNDSTNAYLQLGLPEMTAFFCRKALSNPGIQKSILFSWDAPEEILQHAIYMLESIGEITDIARLKEFVNHPKLGRLAIEAIQKLERVNTFM</sequence>
<evidence type="ECO:0000313" key="1">
    <source>
        <dbReference type="EMBL" id="QJD98249.1"/>
    </source>
</evidence>
<keyword evidence="1" id="KW-0067">ATP-binding</keyword>
<protein>
    <submittedName>
        <fullName evidence="1">ATP-binding protein</fullName>
    </submittedName>
</protein>
<dbReference type="Proteomes" id="UP000503278">
    <property type="component" value="Chromosome"/>
</dbReference>
<dbReference type="GO" id="GO:0005524">
    <property type="term" value="F:ATP binding"/>
    <property type="evidence" value="ECO:0007669"/>
    <property type="project" value="UniProtKB-KW"/>
</dbReference>
<dbReference type="AlphaFoldDB" id="A0A7L5E7G3"/>
<accession>A0A7L5E7G3</accession>
<dbReference type="KEGG" id="mrob:HH214_21395"/>
<dbReference type="EMBL" id="CP051682">
    <property type="protein sequence ID" value="QJD98249.1"/>
    <property type="molecule type" value="Genomic_DNA"/>
</dbReference>
<dbReference type="SUPFAM" id="SSF52540">
    <property type="entry name" value="P-loop containing nucleoside triphosphate hydrolases"/>
    <property type="match status" value="1"/>
</dbReference>
<gene>
    <name evidence="1" type="ORF">HH214_21395</name>
</gene>
<reference evidence="1 2" key="1">
    <citation type="submission" date="2020-04" db="EMBL/GenBank/DDBJ databases">
        <title>Genome sequencing of novel species.</title>
        <authorList>
            <person name="Heo J."/>
            <person name="Kim S.-J."/>
            <person name="Kim J.-S."/>
            <person name="Hong S.-B."/>
            <person name="Kwon S.-W."/>
        </authorList>
    </citation>
    <scope>NUCLEOTIDE SEQUENCE [LARGE SCALE GENOMIC DNA]</scope>
    <source>
        <strain evidence="1 2">F39-2</strain>
    </source>
</reference>
<name>A0A7L5E7G3_9SPHI</name>
<keyword evidence="2" id="KW-1185">Reference proteome</keyword>
<keyword evidence="1" id="KW-0547">Nucleotide-binding</keyword>
<dbReference type="InterPro" id="IPR027417">
    <property type="entry name" value="P-loop_NTPase"/>
</dbReference>